<gene>
    <name evidence="5" type="primary">g12069</name>
    <name evidence="5" type="ORF">VP750_LOCUS10765</name>
</gene>
<keyword evidence="6" id="KW-1185">Reference proteome</keyword>
<protein>
    <submittedName>
        <fullName evidence="5">G12069 protein</fullName>
    </submittedName>
</protein>
<keyword evidence="2" id="KW-0698">rRNA processing</keyword>
<dbReference type="InterPro" id="IPR003682">
    <property type="entry name" value="rRNA_ssu_MeTfrase_G"/>
</dbReference>
<dbReference type="SUPFAM" id="SSF53335">
    <property type="entry name" value="S-adenosyl-L-methionine-dependent methyltransferases"/>
    <property type="match status" value="1"/>
</dbReference>
<keyword evidence="3" id="KW-0808">Transferase</keyword>
<evidence type="ECO:0000256" key="1">
    <source>
        <dbReference type="ARBA" id="ARBA00022490"/>
    </source>
</evidence>
<evidence type="ECO:0000256" key="2">
    <source>
        <dbReference type="ARBA" id="ARBA00022552"/>
    </source>
</evidence>
<dbReference type="HAMAP" id="MF_00074">
    <property type="entry name" value="16SrRNA_methyltr_G"/>
    <property type="match status" value="1"/>
</dbReference>
<dbReference type="NCBIfam" id="TIGR00138">
    <property type="entry name" value="rsmG_gidB"/>
    <property type="match status" value="1"/>
</dbReference>
<evidence type="ECO:0000313" key="6">
    <source>
        <dbReference type="Proteomes" id="UP001497392"/>
    </source>
</evidence>
<keyword evidence="1" id="KW-0963">Cytoplasm</keyword>
<name>A0ABP1G9H7_9CHLO</name>
<dbReference type="Proteomes" id="UP001497392">
    <property type="component" value="Unassembled WGS sequence"/>
</dbReference>
<dbReference type="Pfam" id="PF02527">
    <property type="entry name" value="GidB"/>
    <property type="match status" value="1"/>
</dbReference>
<sequence>MARVTLHGCSNSLLLKSLFWKPCALSVSRRKAHKCSAPPALSRAGETCGAAVKNLVSEQQYSVLLAYLDQVLEYNKHTNLTAIRDRDQAVERHIHDCLALLPVLDEHAGSVDERPLTLIDVGSGGGFPGVVLAIARPQWQVRMLDSLRKRCDFVQGAVASLGISNAESLWGRAETLGQDAGHREAYDVAVARAVADMRVLSELCLPFVRPGGHFVAAKGPEPAAEVAAACNALEVLGGKLLGVEEVDSLSEEGRPRTAVVVRKDARTPQQYPRREGKPSKRPL</sequence>
<reference evidence="5 6" key="1">
    <citation type="submission" date="2024-06" db="EMBL/GenBank/DDBJ databases">
        <authorList>
            <person name="Kraege A."/>
            <person name="Thomma B."/>
        </authorList>
    </citation>
    <scope>NUCLEOTIDE SEQUENCE [LARGE SCALE GENOMIC DNA]</scope>
</reference>
<proteinExistence type="inferred from homology"/>
<comment type="caution">
    <text evidence="5">The sequence shown here is derived from an EMBL/GenBank/DDBJ whole genome shotgun (WGS) entry which is preliminary data.</text>
</comment>
<evidence type="ECO:0000256" key="4">
    <source>
        <dbReference type="SAM" id="MobiDB-lite"/>
    </source>
</evidence>
<evidence type="ECO:0000256" key="3">
    <source>
        <dbReference type="ARBA" id="ARBA00022679"/>
    </source>
</evidence>
<feature type="region of interest" description="Disordered" evidence="4">
    <location>
        <begin position="251"/>
        <end position="283"/>
    </location>
</feature>
<dbReference type="PANTHER" id="PTHR31760">
    <property type="entry name" value="S-ADENOSYL-L-METHIONINE-DEPENDENT METHYLTRANSFERASES SUPERFAMILY PROTEIN"/>
    <property type="match status" value="1"/>
</dbReference>
<dbReference type="InterPro" id="IPR029063">
    <property type="entry name" value="SAM-dependent_MTases_sf"/>
</dbReference>
<dbReference type="Gene3D" id="3.40.50.150">
    <property type="entry name" value="Vaccinia Virus protein VP39"/>
    <property type="match status" value="1"/>
</dbReference>
<accession>A0ABP1G9H7</accession>
<organism evidence="5 6">
    <name type="scientific">Coccomyxa viridis</name>
    <dbReference type="NCBI Taxonomy" id="1274662"/>
    <lineage>
        <taxon>Eukaryota</taxon>
        <taxon>Viridiplantae</taxon>
        <taxon>Chlorophyta</taxon>
        <taxon>core chlorophytes</taxon>
        <taxon>Trebouxiophyceae</taxon>
        <taxon>Trebouxiophyceae incertae sedis</taxon>
        <taxon>Coccomyxaceae</taxon>
        <taxon>Coccomyxa</taxon>
    </lineage>
</organism>
<dbReference type="PANTHER" id="PTHR31760:SF0">
    <property type="entry name" value="S-ADENOSYL-L-METHIONINE-DEPENDENT METHYLTRANSFERASES SUPERFAMILY PROTEIN"/>
    <property type="match status" value="1"/>
</dbReference>
<evidence type="ECO:0000313" key="5">
    <source>
        <dbReference type="EMBL" id="CAL5228859.1"/>
    </source>
</evidence>
<dbReference type="EMBL" id="CAXHTA020000019">
    <property type="protein sequence ID" value="CAL5228859.1"/>
    <property type="molecule type" value="Genomic_DNA"/>
</dbReference>